<evidence type="ECO:0000313" key="3">
    <source>
        <dbReference type="Proteomes" id="UP001370490"/>
    </source>
</evidence>
<accession>A0AAN8WIT2</accession>
<dbReference type="Proteomes" id="UP001370490">
    <property type="component" value="Unassembled WGS sequence"/>
</dbReference>
<sequence>MRVRGIDFSSGSRLSPLHGRCWLKKFSVKFSDNKRVFVASEEFTIKISALMLKEMEGISKHVLGLADNLPLPLFDKLIHLTLSIGVIVVDRSLISFLQQTPVLQSLILADGISGVDKDALVDEVVPPCIRSNLKVAEFGNFSGKGSPVCTNGLEALNGECLVMVITRYAETGVFEEKFLVIMADEKLPTFLAAPIFPKGSCISSIDGKRESEETEKVENDEKNTEE</sequence>
<protein>
    <submittedName>
        <fullName evidence="2">Uncharacterized protein</fullName>
    </submittedName>
</protein>
<proteinExistence type="predicted"/>
<feature type="region of interest" description="Disordered" evidence="1">
    <location>
        <begin position="205"/>
        <end position="226"/>
    </location>
</feature>
<feature type="compositionally biased region" description="Basic and acidic residues" evidence="1">
    <location>
        <begin position="206"/>
        <end position="226"/>
    </location>
</feature>
<evidence type="ECO:0000313" key="2">
    <source>
        <dbReference type="EMBL" id="KAK6946872.1"/>
    </source>
</evidence>
<reference evidence="2 3" key="1">
    <citation type="submission" date="2023-12" db="EMBL/GenBank/DDBJ databases">
        <title>A high-quality genome assembly for Dillenia turbinata (Dilleniales).</title>
        <authorList>
            <person name="Chanderbali A."/>
        </authorList>
    </citation>
    <scope>NUCLEOTIDE SEQUENCE [LARGE SCALE GENOMIC DNA]</scope>
    <source>
        <strain evidence="2">LSX21</strain>
        <tissue evidence="2">Leaf</tissue>
    </source>
</reference>
<organism evidence="2 3">
    <name type="scientific">Dillenia turbinata</name>
    <dbReference type="NCBI Taxonomy" id="194707"/>
    <lineage>
        <taxon>Eukaryota</taxon>
        <taxon>Viridiplantae</taxon>
        <taxon>Streptophyta</taxon>
        <taxon>Embryophyta</taxon>
        <taxon>Tracheophyta</taxon>
        <taxon>Spermatophyta</taxon>
        <taxon>Magnoliopsida</taxon>
        <taxon>eudicotyledons</taxon>
        <taxon>Gunneridae</taxon>
        <taxon>Pentapetalae</taxon>
        <taxon>Dilleniales</taxon>
        <taxon>Dilleniaceae</taxon>
        <taxon>Dillenia</taxon>
    </lineage>
</organism>
<dbReference type="EMBL" id="JBAMMX010000001">
    <property type="protein sequence ID" value="KAK6946872.1"/>
    <property type="molecule type" value="Genomic_DNA"/>
</dbReference>
<gene>
    <name evidence="2" type="ORF">RJ641_000345</name>
</gene>
<comment type="caution">
    <text evidence="2">The sequence shown here is derived from an EMBL/GenBank/DDBJ whole genome shotgun (WGS) entry which is preliminary data.</text>
</comment>
<dbReference type="AlphaFoldDB" id="A0AAN8WIT2"/>
<name>A0AAN8WIT2_9MAGN</name>
<keyword evidence="3" id="KW-1185">Reference proteome</keyword>
<evidence type="ECO:0000256" key="1">
    <source>
        <dbReference type="SAM" id="MobiDB-lite"/>
    </source>
</evidence>